<dbReference type="Gene3D" id="1.25.10.10">
    <property type="entry name" value="Leucine-rich Repeat Variant"/>
    <property type="match status" value="1"/>
</dbReference>
<dbReference type="GO" id="GO:0005634">
    <property type="term" value="C:nucleus"/>
    <property type="evidence" value="ECO:0007669"/>
    <property type="project" value="TreeGrafter"/>
</dbReference>
<feature type="domain" description="Exportin-5 C-terminal" evidence="2">
    <location>
        <begin position="318"/>
        <end position="1079"/>
    </location>
</feature>
<organism evidence="3 4">
    <name type="scientific">Peronospora matthiolae</name>
    <dbReference type="NCBI Taxonomy" id="2874970"/>
    <lineage>
        <taxon>Eukaryota</taxon>
        <taxon>Sar</taxon>
        <taxon>Stramenopiles</taxon>
        <taxon>Oomycota</taxon>
        <taxon>Peronosporomycetes</taxon>
        <taxon>Peronosporales</taxon>
        <taxon>Peronosporaceae</taxon>
        <taxon>Peronospora</taxon>
    </lineage>
</organism>
<dbReference type="GO" id="GO:0006611">
    <property type="term" value="P:protein export from nucleus"/>
    <property type="evidence" value="ECO:0007669"/>
    <property type="project" value="InterPro"/>
</dbReference>
<evidence type="ECO:0008006" key="5">
    <source>
        <dbReference type="Google" id="ProtNLM"/>
    </source>
</evidence>
<dbReference type="Pfam" id="PF19273">
    <property type="entry name" value="Exportin-5"/>
    <property type="match status" value="1"/>
</dbReference>
<evidence type="ECO:0000313" key="3">
    <source>
        <dbReference type="EMBL" id="CAK7938312.1"/>
    </source>
</evidence>
<dbReference type="GO" id="GO:0042565">
    <property type="term" value="C:RNA nuclear export complex"/>
    <property type="evidence" value="ECO:0007669"/>
    <property type="project" value="TreeGrafter"/>
</dbReference>
<sequence length="1228" mass="137680">MADTQLYEQLLLAVHVSHSSQSSPIDRAAAYAFCETFKRRPDCALYAVTLYRNPGTLDASERARRQHFALHVLEHHVLTQWDSLSLDQQLKMRGEVVDLLLLQNEEITVSTKDDPGYVREKKVTLLAEIAKRQFPQRWPGLLDELVEKWQYGSRYQVELVVLLLRSLAEDCVNSSFNTSIPPTRRKEILQGLYTGLPELLPRVYHELEQQYTVYKSLTATEEQQETSRRLLHAVLDLLKEFLEWMPLDRAVEPSTNFILVAVLLLEEVEFRRAGAECLEVYMTRTFGKENRAVMLQSIGQIIEKVDTLDLTTLEPDLEANLCFHKKVNDVLVAWGTCQLEVLLLLSVDGRGEPEMALLRVILQNLCKLFAHSSLILTEAQVLLWLTVLKNKTILKQGEVFLADILEQLRQVSFDKYFKLGSPERANPGPQAAACDCSREEFDDHGEYIAFYGNFRGRLYALIRVLVQLDPTVALRSLHDRLAVVLTQYAAGTDHLSADRGYCTDLSTAYLYHEGISSLIDCIVKQLPPSAMQNPVNHQILQMILQSILSFDTPDPLLKYRQLLVLASFAKYYALDGSMLTAVFEKLFANIDFVMSGEDVHGIMSSSTANVRRRALSSLVTICQAIPAQILPVLPVLCTKARELFAAGRVTDTEGVMLYEMLVLVSNSMENREERVQFVQQIVQDPLAQWTSAEMTALVSSPQSIVTAIEAAANDEKSKKQLRMIIKTLTTLYGISKRSGAMTLPRPSEDTGAFDGAWPHLLPNLLAFVRSLHGLQEPAVKEAVLKTSTACWLLTVSVDEVAQLLGGKTHLEDEKIMKLPGAARWSKWHKNARDISYHLMAVAVAQNSFYKNPQVASVLQNSMLSNLDLMEHRHLKGALAYVYLPFLKNCPQELYPSLLDSVLATLFDHFAQRAALIFQHPANGPWNVLIVGLDSAKQEIAQEKMVMELTREFVDFIEYAIDPKTVVGTDTDNPKHVTSLEDAFLRDYILMHSPSLPFAIGAILIQVICWKDTLSCRKAVALGEKLVNVLHGDGKYHALLGRGIFSAALQGILTEHVGHVKEDGLKWEIINLVRNIYCRLALGLTPVDECKGIDPCNQPLRPASSLCVAPREILLSLPDVVPAQVDALDTLLREKHSMKTQKNAFKELLEMPVLAFRRDQALASGSTSPLAGVLGTSNESIKRILDLPEMLVIPSKDLEAHVKWQQAQNTNVDTHSLFGAQWGEEDNTL</sequence>
<evidence type="ECO:0000313" key="4">
    <source>
        <dbReference type="Proteomes" id="UP001162060"/>
    </source>
</evidence>
<dbReference type="GO" id="GO:0005049">
    <property type="term" value="F:nuclear export signal receptor activity"/>
    <property type="evidence" value="ECO:0007669"/>
    <property type="project" value="InterPro"/>
</dbReference>
<proteinExistence type="predicted"/>
<evidence type="ECO:0000259" key="1">
    <source>
        <dbReference type="Pfam" id="PF08389"/>
    </source>
</evidence>
<dbReference type="InterPro" id="IPR013598">
    <property type="entry name" value="Exportin-1/Importin-b-like"/>
</dbReference>
<dbReference type="Pfam" id="PF08389">
    <property type="entry name" value="Xpo1"/>
    <property type="match status" value="1"/>
</dbReference>
<evidence type="ECO:0000259" key="2">
    <source>
        <dbReference type="Pfam" id="PF19273"/>
    </source>
</evidence>
<dbReference type="PANTHER" id="PTHR11223">
    <property type="entry name" value="EXPORTIN 1/5"/>
    <property type="match status" value="1"/>
</dbReference>
<comment type="caution">
    <text evidence="3">The sequence shown here is derived from an EMBL/GenBank/DDBJ whole genome shotgun (WGS) entry which is preliminary data.</text>
</comment>
<dbReference type="GO" id="GO:0005737">
    <property type="term" value="C:cytoplasm"/>
    <property type="evidence" value="ECO:0007669"/>
    <property type="project" value="TreeGrafter"/>
</dbReference>
<dbReference type="GO" id="GO:0006405">
    <property type="term" value="P:RNA export from nucleus"/>
    <property type="evidence" value="ECO:0007669"/>
    <property type="project" value="TreeGrafter"/>
</dbReference>
<feature type="domain" description="Exportin-1/Importin-beta-like" evidence="1">
    <location>
        <begin position="116"/>
        <end position="278"/>
    </location>
</feature>
<dbReference type="InterPro" id="IPR045065">
    <property type="entry name" value="XPO1/5"/>
</dbReference>
<reference evidence="3" key="1">
    <citation type="submission" date="2024-01" db="EMBL/GenBank/DDBJ databases">
        <authorList>
            <person name="Webb A."/>
        </authorList>
    </citation>
    <scope>NUCLEOTIDE SEQUENCE</scope>
    <source>
        <strain evidence="3">Pm1</strain>
    </source>
</reference>
<gene>
    <name evidence="3" type="ORF">PM001_LOCUS23462</name>
</gene>
<accession>A0AAV1UXT4</accession>
<protein>
    <recommendedName>
        <fullName evidence="5">Exportin-5</fullName>
    </recommendedName>
</protein>
<dbReference type="EMBL" id="CAKLBY020000229">
    <property type="protein sequence ID" value="CAK7938312.1"/>
    <property type="molecule type" value="Genomic_DNA"/>
</dbReference>
<dbReference type="Proteomes" id="UP001162060">
    <property type="component" value="Unassembled WGS sequence"/>
</dbReference>
<dbReference type="InterPro" id="IPR016024">
    <property type="entry name" value="ARM-type_fold"/>
</dbReference>
<dbReference type="InterPro" id="IPR045478">
    <property type="entry name" value="Exportin-5_C"/>
</dbReference>
<dbReference type="AlphaFoldDB" id="A0AAV1UXT4"/>
<dbReference type="InterPro" id="IPR011989">
    <property type="entry name" value="ARM-like"/>
</dbReference>
<dbReference type="PANTHER" id="PTHR11223:SF3">
    <property type="entry name" value="EXPORTIN-5"/>
    <property type="match status" value="1"/>
</dbReference>
<dbReference type="SUPFAM" id="SSF48371">
    <property type="entry name" value="ARM repeat"/>
    <property type="match status" value="1"/>
</dbReference>
<name>A0AAV1UXT4_9STRA</name>
<dbReference type="GO" id="GO:0003723">
    <property type="term" value="F:RNA binding"/>
    <property type="evidence" value="ECO:0007669"/>
    <property type="project" value="TreeGrafter"/>
</dbReference>